<protein>
    <submittedName>
        <fullName evidence="6">PTS sugar transporter subunit IIA</fullName>
    </submittedName>
    <submittedName>
        <fullName evidence="7">PTS system galactitol-specific transporter subunit IIA</fullName>
    </submittedName>
</protein>
<dbReference type="Proteomes" id="UP000281488">
    <property type="component" value="Unassembled WGS sequence"/>
</dbReference>
<reference evidence="9 17" key="8">
    <citation type="submission" date="2023-02" db="EMBL/GenBank/DDBJ databases">
        <title>Results of the 2020 Genomic Proficiency Test for the network of European Union Reference Laboratory for Antimicrobial Resistance assessing whole genome sequencing capacities.</title>
        <authorList>
            <person name="Hoffmann M."/>
            <person name="Luo Y."/>
            <person name="Sorensen L.H."/>
            <person name="Pedersen S.K."/>
            <person name="Hendriksen R.S."/>
        </authorList>
    </citation>
    <scope>NUCLEOTIDE SEQUENCE [LARGE SCALE GENOMIC DNA]</scope>
    <source>
        <strain evidence="9 17">GENOMIC22-006</strain>
    </source>
</reference>
<dbReference type="RefSeq" id="WP_002357187.1">
    <property type="nucleotide sequence ID" value="NZ_AP018538.1"/>
</dbReference>
<evidence type="ECO:0000313" key="10">
    <source>
        <dbReference type="EMBL" id="WER41488.1"/>
    </source>
</evidence>
<reference evidence="2" key="7">
    <citation type="journal article" date="2023" name="Pathogens">
        <title>Prevalence of Enterococcus spp. and the Whole-Genome Characteristics of Enterococcus faecium and Enterococcus faecalis Strains Isolated from Free-Living Birds in Poland.</title>
        <authorList>
            <person name="Kwit R."/>
            <person name="Zajac M."/>
            <person name="Smialowska-Weglinska A."/>
            <person name="Skarzynska M."/>
            <person name="Bomba A."/>
            <person name="Lalak A."/>
            <person name="Skrzypiec E."/>
            <person name="Wojdat D."/>
            <person name="Koza W."/>
            <person name="Mikos-Wojewoda E."/>
            <person name="Pasim P."/>
            <person name="Skora M."/>
            <person name="Polak M."/>
            <person name="Wiacek J."/>
            <person name="Wasyl D."/>
        </authorList>
    </citation>
    <scope>NUCLEOTIDE SEQUENCE</scope>
    <source>
        <strain evidence="2">691B_2</strain>
    </source>
</reference>
<evidence type="ECO:0000313" key="7">
    <source>
        <dbReference type="EMBL" id="STP66204.1"/>
    </source>
</evidence>
<evidence type="ECO:0000313" key="11">
    <source>
        <dbReference type="Proteomes" id="UP000244140"/>
    </source>
</evidence>
<evidence type="ECO:0000313" key="4">
    <source>
        <dbReference type="EMBL" id="QNP38063.1"/>
    </source>
</evidence>
<evidence type="ECO:0000313" key="15">
    <source>
        <dbReference type="Proteomes" id="UP000305511"/>
    </source>
</evidence>
<dbReference type="EMBL" id="CP060804">
    <property type="protein sequence ID" value="QNP38063.1"/>
    <property type="molecule type" value="Genomic_DNA"/>
</dbReference>
<evidence type="ECO:0000313" key="5">
    <source>
        <dbReference type="EMBL" id="ROX34758.1"/>
    </source>
</evidence>
<dbReference type="Proteomes" id="UP001173174">
    <property type="component" value="Unassembled WGS sequence"/>
</dbReference>
<dbReference type="EMBL" id="SIYF01000317">
    <property type="protein sequence ID" value="TKK78869.1"/>
    <property type="molecule type" value="Genomic_DNA"/>
</dbReference>
<evidence type="ECO:0000313" key="9">
    <source>
        <dbReference type="EMBL" id="WEH21021.1"/>
    </source>
</evidence>
<dbReference type="Proteomes" id="UP001221642">
    <property type="component" value="Chromosome"/>
</dbReference>
<dbReference type="Proteomes" id="UP000254396">
    <property type="component" value="Unassembled WGS sequence"/>
</dbReference>
<dbReference type="Proteomes" id="UP001222182">
    <property type="component" value="Chromosome"/>
</dbReference>
<evidence type="ECO:0000313" key="2">
    <source>
        <dbReference type="EMBL" id="MDN3190884.1"/>
    </source>
</evidence>
<reference evidence="5 13" key="3">
    <citation type="submission" date="2018-10" db="EMBL/GenBank/DDBJ databases">
        <title>Genotypes and phenotypes of Enterococci isolated from broiler chickens.</title>
        <authorList>
            <person name="Muhammad A.R."/>
            <person name="Diarra M.S."/>
        </authorList>
    </citation>
    <scope>NUCLEOTIDE SEQUENCE [LARGE SCALE GENOMIC DNA]</scope>
    <source>
        <strain evidence="5 13">LIT2 A36'</strain>
    </source>
</reference>
<dbReference type="EMBL" id="CP119528">
    <property type="protein sequence ID" value="WER41488.1"/>
    <property type="molecule type" value="Genomic_DNA"/>
</dbReference>
<proteinExistence type="predicted"/>
<evidence type="ECO:0000313" key="16">
    <source>
        <dbReference type="Proteomes" id="UP000516122"/>
    </source>
</evidence>
<dbReference type="PANTHER" id="PTHR47738:SF3">
    <property type="entry name" value="PHOSPHOTRANSFERASE SYSTEM MANNITOL_FRUCTOSE-SPECIFIC IIA DOMAIN CONTAINING PROTEIN"/>
    <property type="match status" value="1"/>
</dbReference>
<keyword evidence="6" id="KW-0762">Sugar transport</keyword>
<sequence length="164" mass="18910">MVIKTSIFSLDTTYISNKKTQEEVFEEVYLDLLKKKLVTPDFLTNLLEREHNYPTGLSLTPIDPALPNIAIPHTESTFVRTTRIIPIKLKQSLSFHNMIIPDETLSVSFLFMILNENGIEQTGLLATIMDFINTTDRSSLLAFFQCEDKEEVYRFLQKNFKGEI</sequence>
<evidence type="ECO:0000313" key="6">
    <source>
        <dbReference type="EMBL" id="RYU31566.1"/>
    </source>
</evidence>
<reference evidence="6 14" key="5">
    <citation type="submission" date="2019-02" db="EMBL/GenBank/DDBJ databases">
        <title>From farm to fork: dissemination of Tn554::fexA-optrA in linezolid-resistant Enterococcus faecalis clones from chicken feces and meat in Tunisia.</title>
        <authorList>
            <person name="Tedim A.P."/>
            <person name="Elghaieb H."/>
            <person name="Abbassi M.S."/>
            <person name="Novais C."/>
            <person name="Hassen A."/>
            <person name="Peixe L."/>
            <person name="Freitas A.R."/>
        </authorList>
    </citation>
    <scope>NUCLEOTIDE SEQUENCE [LARGE SCALE GENOMIC DNA]</scope>
    <source>
        <strain evidence="6 14">728T</strain>
    </source>
</reference>
<dbReference type="EMBL" id="SEWT01000007">
    <property type="protein sequence ID" value="RYU31566.1"/>
    <property type="molecule type" value="Genomic_DNA"/>
</dbReference>
<dbReference type="EMBL" id="PZZH01000001">
    <property type="protein sequence ID" value="PTN77922.1"/>
    <property type="molecule type" value="Genomic_DNA"/>
</dbReference>
<reference evidence="7 12" key="2">
    <citation type="submission" date="2018-06" db="EMBL/GenBank/DDBJ databases">
        <authorList>
            <consortium name="Pathogen Informatics"/>
            <person name="Doyle S."/>
        </authorList>
    </citation>
    <scope>NUCLEOTIDE SEQUENCE [LARGE SCALE GENOMIC DNA]</scope>
    <source>
        <strain evidence="7 12">NCTC13379</strain>
    </source>
</reference>
<dbReference type="InterPro" id="IPR051541">
    <property type="entry name" value="PTS_SugarTrans_NitroReg"/>
</dbReference>
<dbReference type="Pfam" id="PF00359">
    <property type="entry name" value="PTS_EIIA_2"/>
    <property type="match status" value="1"/>
</dbReference>
<dbReference type="EMBL" id="CP119159">
    <property type="protein sequence ID" value="WEH21021.1"/>
    <property type="molecule type" value="Genomic_DNA"/>
</dbReference>
<accession>A0A1G1SCU9</accession>
<reference evidence="3 11" key="1">
    <citation type="submission" date="2018-04" db="EMBL/GenBank/DDBJ databases">
        <authorList>
            <person name="Van Tyne D."/>
        </authorList>
    </citation>
    <scope>NUCLEOTIDE SEQUENCE [LARGE SCALE GENOMIC DNA]</scope>
    <source>
        <strain evidence="3 11">B2535</strain>
    </source>
</reference>
<dbReference type="AlphaFoldDB" id="A0A1G1SCU9"/>
<evidence type="ECO:0000259" key="1">
    <source>
        <dbReference type="PROSITE" id="PS51094"/>
    </source>
</evidence>
<feature type="domain" description="PTS EIIA type-2" evidence="1">
    <location>
        <begin position="1"/>
        <end position="159"/>
    </location>
</feature>
<dbReference type="SMR" id="A0A1G1SCU9"/>
<reference evidence="8 15" key="4">
    <citation type="submission" date="2019-02" db="EMBL/GenBank/DDBJ databases">
        <title>Bacteria dissemination in different level of health care in South Africa: the effectiveness of infections prevention and control.</title>
        <authorList>
            <person name="Shobo C."/>
            <person name="Amoako D.G."/>
            <person name="Allam M."/>
            <person name="Ismail A."/>
            <person name="Bester L.A."/>
            <person name="Essack S.Y."/>
        </authorList>
    </citation>
    <scope>NUCLEOTIDE SEQUENCE [LARGE SCALE GENOMIC DNA]</scope>
    <source>
        <strain evidence="8 15">2SIL2</strain>
    </source>
</reference>
<dbReference type="EMBL" id="RKMZ01000001">
    <property type="protein sequence ID" value="ROX34758.1"/>
    <property type="molecule type" value="Genomic_DNA"/>
</dbReference>
<evidence type="ECO:0000313" key="13">
    <source>
        <dbReference type="Proteomes" id="UP000281488"/>
    </source>
</evidence>
<reference evidence="2" key="10">
    <citation type="submission" date="2023-03" db="EMBL/GenBank/DDBJ databases">
        <authorList>
            <person name="Zajac M."/>
            <person name="Kwit R."/>
            <person name="Wasyl D."/>
        </authorList>
    </citation>
    <scope>NUCLEOTIDE SEQUENCE</scope>
    <source>
        <strain evidence="2">691B_2</strain>
    </source>
</reference>
<evidence type="ECO:0000313" key="3">
    <source>
        <dbReference type="EMBL" id="PTN77922.1"/>
    </source>
</evidence>
<reference evidence="10 18" key="9">
    <citation type="submission" date="2023-03" db="EMBL/GenBank/DDBJ databases">
        <title>Complete genome sequence of an Enterococcus faecalis urinary isolate.</title>
        <authorList>
            <person name="Brauer A.L."/>
            <person name="Armbruster C.E."/>
        </authorList>
    </citation>
    <scope>NUCLEOTIDE SEQUENCE [LARGE SCALE GENOMIC DNA]</scope>
    <source>
        <strain evidence="10 18">3143</strain>
    </source>
</reference>
<evidence type="ECO:0000313" key="18">
    <source>
        <dbReference type="Proteomes" id="UP001222182"/>
    </source>
</evidence>
<evidence type="ECO:0000313" key="14">
    <source>
        <dbReference type="Proteomes" id="UP000292223"/>
    </source>
</evidence>
<dbReference type="PROSITE" id="PS51094">
    <property type="entry name" value="PTS_EIIA_TYPE_2"/>
    <property type="match status" value="1"/>
</dbReference>
<dbReference type="InterPro" id="IPR002178">
    <property type="entry name" value="PTS_EIIA_type-2_dom"/>
</dbReference>
<dbReference type="Proteomes" id="UP000516122">
    <property type="component" value="Chromosome"/>
</dbReference>
<dbReference type="Proteomes" id="UP000244140">
    <property type="component" value="Unassembled WGS sequence"/>
</dbReference>
<reference evidence="4 16" key="6">
    <citation type="submission" date="2020-08" db="EMBL/GenBank/DDBJ databases">
        <title>Enterococcus faecalis SF28073 genome assembly.</title>
        <authorList>
            <person name="Duerkop B.A."/>
            <person name="Johnson C.N."/>
        </authorList>
    </citation>
    <scope>NUCLEOTIDE SEQUENCE [LARGE SCALE GENOMIC DNA]</scope>
    <source>
        <strain evidence="4 16">SF28073</strain>
    </source>
</reference>
<dbReference type="PANTHER" id="PTHR47738">
    <property type="entry name" value="PTS SYSTEM FRUCTOSE-LIKE EIIA COMPONENT-RELATED"/>
    <property type="match status" value="1"/>
</dbReference>
<dbReference type="Proteomes" id="UP000292223">
    <property type="component" value="Unassembled WGS sequence"/>
</dbReference>
<dbReference type="EMBL" id="JAREWH010000001">
    <property type="protein sequence ID" value="MDN3190884.1"/>
    <property type="molecule type" value="Genomic_DNA"/>
</dbReference>
<dbReference type="InterPro" id="IPR016152">
    <property type="entry name" value="PTrfase/Anion_transptr"/>
</dbReference>
<dbReference type="SUPFAM" id="SSF55804">
    <property type="entry name" value="Phoshotransferase/anion transport protein"/>
    <property type="match status" value="1"/>
</dbReference>
<evidence type="ECO:0000313" key="8">
    <source>
        <dbReference type="EMBL" id="TKK78869.1"/>
    </source>
</evidence>
<dbReference type="Proteomes" id="UP000305511">
    <property type="component" value="Unassembled WGS sequence"/>
</dbReference>
<keyword evidence="6" id="KW-0813">Transport</keyword>
<dbReference type="EMBL" id="UGIX01000001">
    <property type="protein sequence ID" value="STP66204.1"/>
    <property type="molecule type" value="Genomic_DNA"/>
</dbReference>
<evidence type="ECO:0000313" key="17">
    <source>
        <dbReference type="Proteomes" id="UP001221642"/>
    </source>
</evidence>
<dbReference type="OMA" id="EREHNFP"/>
<evidence type="ECO:0000313" key="12">
    <source>
        <dbReference type="Proteomes" id="UP000254396"/>
    </source>
</evidence>
<dbReference type="Gene3D" id="3.40.930.10">
    <property type="entry name" value="Mannitol-specific EII, Chain A"/>
    <property type="match status" value="1"/>
</dbReference>
<name>A0A1G1SCU9_ENTFL</name>
<gene>
    <name evidence="3" type="ORF">DAI13_09200</name>
    <name evidence="5" type="ORF">EGW16_00040</name>
    <name evidence="6" type="ORF">EU507_10845</name>
    <name evidence="8" type="ORF">EY666_12430</name>
    <name evidence="4" type="ORF">H9Q64_01845</name>
    <name evidence="7" type="ORF">NCTC13379_02004</name>
    <name evidence="10" type="ORF">P0083_09025</name>
    <name evidence="9" type="ORF">P0D81_07970</name>
    <name evidence="2" type="ORF">P0E79_00090</name>
</gene>
<organism evidence="6 14">
    <name type="scientific">Enterococcus faecalis</name>
    <name type="common">Streptococcus faecalis</name>
    <dbReference type="NCBI Taxonomy" id="1351"/>
    <lineage>
        <taxon>Bacteria</taxon>
        <taxon>Bacillati</taxon>
        <taxon>Bacillota</taxon>
        <taxon>Bacilli</taxon>
        <taxon>Lactobacillales</taxon>
        <taxon>Enterococcaceae</taxon>
        <taxon>Enterococcus</taxon>
    </lineage>
</organism>